<evidence type="ECO:0008006" key="3">
    <source>
        <dbReference type="Google" id="ProtNLM"/>
    </source>
</evidence>
<dbReference type="Gene3D" id="3.40.50.150">
    <property type="entry name" value="Vaccinia Virus protein VP39"/>
    <property type="match status" value="1"/>
</dbReference>
<dbReference type="InterPro" id="IPR029063">
    <property type="entry name" value="SAM-dependent_MTases_sf"/>
</dbReference>
<dbReference type="AlphaFoldDB" id="A0AAD7GYY4"/>
<evidence type="ECO:0000313" key="1">
    <source>
        <dbReference type="EMBL" id="KAJ7708361.1"/>
    </source>
</evidence>
<organism evidence="1 2">
    <name type="scientific">Mycena rosella</name>
    <name type="common">Pink bonnet</name>
    <name type="synonym">Agaricus rosellus</name>
    <dbReference type="NCBI Taxonomy" id="1033263"/>
    <lineage>
        <taxon>Eukaryota</taxon>
        <taxon>Fungi</taxon>
        <taxon>Dikarya</taxon>
        <taxon>Basidiomycota</taxon>
        <taxon>Agaricomycotina</taxon>
        <taxon>Agaricomycetes</taxon>
        <taxon>Agaricomycetidae</taxon>
        <taxon>Agaricales</taxon>
        <taxon>Marasmiineae</taxon>
        <taxon>Mycenaceae</taxon>
        <taxon>Mycena</taxon>
    </lineage>
</organism>
<proteinExistence type="predicted"/>
<dbReference type="CDD" id="cd02440">
    <property type="entry name" value="AdoMet_MTases"/>
    <property type="match status" value="1"/>
</dbReference>
<name>A0AAD7GYY4_MYCRO</name>
<dbReference type="EMBL" id="JARKIE010000004">
    <property type="protein sequence ID" value="KAJ7708361.1"/>
    <property type="molecule type" value="Genomic_DNA"/>
</dbReference>
<sequence>FYEVHGRILNTLSLSYMLPADTDESSLLHRIIQFIFDGRIYVGPVKETLQFGLYRHILDLGTGQGAWAVDLCDEFCWVHSPVNVGIDSHGRPQVYVTGVDVVPIQFEFEIWDIDTPHMPYDDTSFDPVHAWFVHTGISDYPRFVSEVRRLLRDSGLVILIELDLFC</sequence>
<gene>
    <name evidence="1" type="ORF">B0H17DRAFT_917053</name>
</gene>
<feature type="non-terminal residue" evidence="1">
    <location>
        <position position="1"/>
    </location>
</feature>
<accession>A0AAD7GYY4</accession>
<reference evidence="1" key="1">
    <citation type="submission" date="2023-03" db="EMBL/GenBank/DDBJ databases">
        <title>Massive genome expansion in bonnet fungi (Mycena s.s.) driven by repeated elements and novel gene families across ecological guilds.</title>
        <authorList>
            <consortium name="Lawrence Berkeley National Laboratory"/>
            <person name="Harder C.B."/>
            <person name="Miyauchi S."/>
            <person name="Viragh M."/>
            <person name="Kuo A."/>
            <person name="Thoen E."/>
            <person name="Andreopoulos B."/>
            <person name="Lu D."/>
            <person name="Skrede I."/>
            <person name="Drula E."/>
            <person name="Henrissat B."/>
            <person name="Morin E."/>
            <person name="Kohler A."/>
            <person name="Barry K."/>
            <person name="LaButti K."/>
            <person name="Morin E."/>
            <person name="Salamov A."/>
            <person name="Lipzen A."/>
            <person name="Mereny Z."/>
            <person name="Hegedus B."/>
            <person name="Baldrian P."/>
            <person name="Stursova M."/>
            <person name="Weitz H."/>
            <person name="Taylor A."/>
            <person name="Grigoriev I.V."/>
            <person name="Nagy L.G."/>
            <person name="Martin F."/>
            <person name="Kauserud H."/>
        </authorList>
    </citation>
    <scope>NUCLEOTIDE SEQUENCE</scope>
    <source>
        <strain evidence="1">CBHHK067</strain>
    </source>
</reference>
<keyword evidence="2" id="KW-1185">Reference proteome</keyword>
<comment type="caution">
    <text evidence="1">The sequence shown here is derived from an EMBL/GenBank/DDBJ whole genome shotgun (WGS) entry which is preliminary data.</text>
</comment>
<dbReference type="SUPFAM" id="SSF53335">
    <property type="entry name" value="S-adenosyl-L-methionine-dependent methyltransferases"/>
    <property type="match status" value="1"/>
</dbReference>
<dbReference type="Proteomes" id="UP001221757">
    <property type="component" value="Unassembled WGS sequence"/>
</dbReference>
<protein>
    <recommendedName>
        <fullName evidence="3">Methyltransferase type 11 domain-containing protein</fullName>
    </recommendedName>
</protein>
<evidence type="ECO:0000313" key="2">
    <source>
        <dbReference type="Proteomes" id="UP001221757"/>
    </source>
</evidence>
<dbReference type="Pfam" id="PF13489">
    <property type="entry name" value="Methyltransf_23"/>
    <property type="match status" value="1"/>
</dbReference>